<organism evidence="2 3">
    <name type="scientific">Paralvinella palmiformis</name>
    <dbReference type="NCBI Taxonomy" id="53620"/>
    <lineage>
        <taxon>Eukaryota</taxon>
        <taxon>Metazoa</taxon>
        <taxon>Spiralia</taxon>
        <taxon>Lophotrochozoa</taxon>
        <taxon>Annelida</taxon>
        <taxon>Polychaeta</taxon>
        <taxon>Sedentaria</taxon>
        <taxon>Canalipalpata</taxon>
        <taxon>Terebellida</taxon>
        <taxon>Terebelliformia</taxon>
        <taxon>Alvinellidae</taxon>
        <taxon>Paralvinella</taxon>
    </lineage>
</organism>
<feature type="compositionally biased region" description="Polar residues" evidence="1">
    <location>
        <begin position="230"/>
        <end position="253"/>
    </location>
</feature>
<keyword evidence="3" id="KW-1185">Reference proteome</keyword>
<comment type="caution">
    <text evidence="2">The sequence shown here is derived from an EMBL/GenBank/DDBJ whole genome shotgun (WGS) entry which is preliminary data.</text>
</comment>
<protein>
    <submittedName>
        <fullName evidence="2">Uncharacterized protein</fullName>
    </submittedName>
</protein>
<sequence>MPAEEAPGLSSVRIQRALRLNGIEDGRLQQSMHLLDSERQRSVRLLRQDMRLVNLTLDYINTSSGVSIEGLPPNMTVQQEKEDMPPCLEYGNRIMSRRFGTSDNDYPESGRASDNVHSMRPQSSPNVRQTANRRAKSSFRMAVPGSGRDPAKSGVRSGAIRAGIPKSAPPGFSRAGLDVQKQPAKEAYSKNIQNAIAGVAAKKKLESEITDMLSGIRNRKRDDSRESAGRQLSGNESREQTWASGRTSPTKRQNLLDMKKAIQMDNQEKLDIRIRDFLRRIPIKKMTSPKT</sequence>
<reference evidence="2" key="1">
    <citation type="journal article" date="2023" name="Mol. Biol. Evol.">
        <title>Third-Generation Sequencing Reveals the Adaptive Role of the Epigenome in Three Deep-Sea Polychaetes.</title>
        <authorList>
            <person name="Perez M."/>
            <person name="Aroh O."/>
            <person name="Sun Y."/>
            <person name="Lan Y."/>
            <person name="Juniper S.K."/>
            <person name="Young C.R."/>
            <person name="Angers B."/>
            <person name="Qian P.Y."/>
        </authorList>
    </citation>
    <scope>NUCLEOTIDE SEQUENCE</scope>
    <source>
        <strain evidence="2">P08H-3</strain>
    </source>
</reference>
<name>A0AAD9J8N5_9ANNE</name>
<dbReference type="EMBL" id="JAODUP010000537">
    <property type="protein sequence ID" value="KAK2147755.1"/>
    <property type="molecule type" value="Genomic_DNA"/>
</dbReference>
<feature type="region of interest" description="Disordered" evidence="1">
    <location>
        <begin position="216"/>
        <end position="254"/>
    </location>
</feature>
<proteinExistence type="predicted"/>
<gene>
    <name evidence="2" type="ORF">LSH36_537g01000</name>
</gene>
<dbReference type="Proteomes" id="UP001208570">
    <property type="component" value="Unassembled WGS sequence"/>
</dbReference>
<feature type="region of interest" description="Disordered" evidence="1">
    <location>
        <begin position="98"/>
        <end position="176"/>
    </location>
</feature>
<accession>A0AAD9J8N5</accession>
<dbReference type="AlphaFoldDB" id="A0AAD9J8N5"/>
<evidence type="ECO:0000313" key="3">
    <source>
        <dbReference type="Proteomes" id="UP001208570"/>
    </source>
</evidence>
<evidence type="ECO:0000313" key="2">
    <source>
        <dbReference type="EMBL" id="KAK2147755.1"/>
    </source>
</evidence>
<evidence type="ECO:0000256" key="1">
    <source>
        <dbReference type="SAM" id="MobiDB-lite"/>
    </source>
</evidence>
<feature type="compositionally biased region" description="Polar residues" evidence="1">
    <location>
        <begin position="120"/>
        <end position="130"/>
    </location>
</feature>